<name>A8RWJ5_ENTBW</name>
<gene>
    <name evidence="1" type="ORF">CLOBOL_04603</name>
</gene>
<dbReference type="EMBL" id="ABCC02000037">
    <property type="protein sequence ID" value="EDP14911.1"/>
    <property type="molecule type" value="Genomic_DNA"/>
</dbReference>
<dbReference type="PaxDb" id="411902-CLOBOL_04603"/>
<accession>A8RWJ5</accession>
<evidence type="ECO:0000313" key="2">
    <source>
        <dbReference type="Proteomes" id="UP000005396"/>
    </source>
</evidence>
<sequence length="39" mass="4591">MTIPIVHGIISCRFNMQEHEKRRRSCRFSLQAVLPVCFS</sequence>
<reference evidence="1 2" key="1">
    <citation type="submission" date="2007-08" db="EMBL/GenBank/DDBJ databases">
        <authorList>
            <person name="Fulton L."/>
            <person name="Clifton S."/>
            <person name="Fulton B."/>
            <person name="Xu J."/>
            <person name="Minx P."/>
            <person name="Pepin K.H."/>
            <person name="Johnson M."/>
            <person name="Thiruvilangam P."/>
            <person name="Bhonagiri V."/>
            <person name="Nash W.E."/>
            <person name="Mardis E.R."/>
            <person name="Wilson R.K."/>
        </authorList>
    </citation>
    <scope>NUCLEOTIDE SEQUENCE [LARGE SCALE GENOMIC DNA]</scope>
    <source>
        <strain evidence="2">ATCC BAA-613 / DSM 15670 / CCUG 46953 / JCM 12243 / WAL 16351</strain>
    </source>
</reference>
<reference evidence="1 2" key="2">
    <citation type="submission" date="2007-09" db="EMBL/GenBank/DDBJ databases">
        <title>Draft genome sequence of Clostridium bolteae (ATCC BAA-613).</title>
        <authorList>
            <person name="Sudarsanam P."/>
            <person name="Ley R."/>
            <person name="Guruge J."/>
            <person name="Turnbaugh P.J."/>
            <person name="Mahowald M."/>
            <person name="Liep D."/>
            <person name="Gordon J."/>
        </authorList>
    </citation>
    <scope>NUCLEOTIDE SEQUENCE [LARGE SCALE GENOMIC DNA]</scope>
    <source>
        <strain evidence="2">ATCC BAA-613 / DSM 15670 / CCUG 46953 / JCM 12243 / WAL 16351</strain>
    </source>
</reference>
<protein>
    <submittedName>
        <fullName evidence="1">Uncharacterized protein</fullName>
    </submittedName>
</protein>
<dbReference type="AlphaFoldDB" id="A8RWJ5"/>
<dbReference type="Proteomes" id="UP000005396">
    <property type="component" value="Unassembled WGS sequence"/>
</dbReference>
<evidence type="ECO:0000313" key="1">
    <source>
        <dbReference type="EMBL" id="EDP14911.1"/>
    </source>
</evidence>
<comment type="caution">
    <text evidence="1">The sequence shown here is derived from an EMBL/GenBank/DDBJ whole genome shotgun (WGS) entry which is preliminary data.</text>
</comment>
<proteinExistence type="predicted"/>
<organism evidence="1 2">
    <name type="scientific">Enterocloster bolteae (strain ATCC BAA-613 / DSM 15670 / CCUG 46953 / JCM 12243 / WAL 16351)</name>
    <name type="common">Clostridium bolteae</name>
    <dbReference type="NCBI Taxonomy" id="411902"/>
    <lineage>
        <taxon>Bacteria</taxon>
        <taxon>Bacillati</taxon>
        <taxon>Bacillota</taxon>
        <taxon>Clostridia</taxon>
        <taxon>Lachnospirales</taxon>
        <taxon>Lachnospiraceae</taxon>
        <taxon>Enterocloster</taxon>
    </lineage>
</organism>
<dbReference type="HOGENOM" id="CLU_3307284_0_0_9"/>